<organism evidence="12 13">
    <name type="scientific">Companilactobacillus allii</name>
    <dbReference type="NCBI Taxonomy" id="1847728"/>
    <lineage>
        <taxon>Bacteria</taxon>
        <taxon>Bacillati</taxon>
        <taxon>Bacillota</taxon>
        <taxon>Bacilli</taxon>
        <taxon>Lactobacillales</taxon>
        <taxon>Lactobacillaceae</taxon>
        <taxon>Companilactobacillus</taxon>
    </lineage>
</organism>
<feature type="transmembrane region" description="Helical" evidence="10">
    <location>
        <begin position="31"/>
        <end position="55"/>
    </location>
</feature>
<feature type="transmembrane region" description="Helical" evidence="10">
    <location>
        <begin position="305"/>
        <end position="326"/>
    </location>
</feature>
<accession>A0A1P8Q0N2</accession>
<keyword evidence="2 9" id="KW-0813">Transport</keyword>
<dbReference type="EMBL" id="CP019323">
    <property type="protein sequence ID" value="APX71433.1"/>
    <property type="molecule type" value="Genomic_DNA"/>
</dbReference>
<dbReference type="GO" id="GO:0008982">
    <property type="term" value="F:protein-N(PI)-phosphohistidine-sugar phosphotransferase activity"/>
    <property type="evidence" value="ECO:0007669"/>
    <property type="project" value="UniProtKB-UniRule"/>
</dbReference>
<keyword evidence="13" id="KW-1185">Reference proteome</keyword>
<dbReference type="InterPro" id="IPR003352">
    <property type="entry name" value="PTS_EIIC"/>
</dbReference>
<dbReference type="GO" id="GO:0005886">
    <property type="term" value="C:plasma membrane"/>
    <property type="evidence" value="ECO:0007669"/>
    <property type="project" value="UniProtKB-SubCell"/>
</dbReference>
<evidence type="ECO:0000259" key="11">
    <source>
        <dbReference type="PROSITE" id="PS51105"/>
    </source>
</evidence>
<reference evidence="13" key="1">
    <citation type="submission" date="2016-12" db="EMBL/GenBank/DDBJ databases">
        <authorList>
            <person name="Jung M.Y."/>
            <person name="Lee S.H."/>
        </authorList>
    </citation>
    <scope>NUCLEOTIDE SEQUENCE [LARGE SCALE GENOMIC DNA]</scope>
    <source>
        <strain evidence="13">WiKim39</strain>
    </source>
</reference>
<feature type="transmembrane region" description="Helical" evidence="10">
    <location>
        <begin position="109"/>
        <end position="132"/>
    </location>
</feature>
<dbReference type="STRING" id="1847728.BTM29_02175"/>
<keyword evidence="7 10" id="KW-1133">Transmembrane helix</keyword>
<evidence type="ECO:0000313" key="13">
    <source>
        <dbReference type="Proteomes" id="UP000187499"/>
    </source>
</evidence>
<evidence type="ECO:0000256" key="3">
    <source>
        <dbReference type="ARBA" id="ARBA00022475"/>
    </source>
</evidence>
<dbReference type="PROSITE" id="PS51105">
    <property type="entry name" value="PTS_EIIC_TYPE_3"/>
    <property type="match status" value="1"/>
</dbReference>
<evidence type="ECO:0000256" key="10">
    <source>
        <dbReference type="SAM" id="Phobius"/>
    </source>
</evidence>
<dbReference type="InterPro" id="IPR004796">
    <property type="entry name" value="PTS_IIC_cello"/>
</dbReference>
<evidence type="ECO:0000256" key="1">
    <source>
        <dbReference type="ARBA" id="ARBA00004651"/>
    </source>
</evidence>
<sequence length="460" mass="49956">MDSNNKVFQFMEKYLMGPMGKLSQFRIVRGVMAAGMASIPFTIVGSMFLVLNILPDTFPALKGFFDATFFKFSDLYMLANTCTMGILSLYFGLVFGYEYTKIQAHEEKISVNPLNGALLSMFAFFLCLPELVVKGGTLKLVNSITSTETVVNGFRMSATIDRLGTSGIFTAIIMSILAVKLYCLCVKRNWIIKMPDTLPTGVSRSFTALIPTFVIVFVVLIINGTLVALGTDIFKMISIPFSFVTNLASSWLGVMVIYFLIHALWIVGIHGATIITSFLTPIVLANMEANQAGGNIPFAGEFNNMFVTVGGSGATLGMVIFITLFARSTQLKTLGKAAIVPSIFNINEPIIFGMPMVYNPYLAVPFFLAPMVAASISYFAIKFHMVHAVIAQVPWPSPVGLSGFIGTGGDWRGAVLGVVTALAATVIYYPFIKFYDNKLYTEEQAKGAEIAADAGDAVTD</sequence>
<keyword evidence="5" id="KW-0598">Phosphotransferase system</keyword>
<gene>
    <name evidence="12" type="ORF">BTM29_02175</name>
</gene>
<keyword evidence="8 9" id="KW-0472">Membrane</keyword>
<name>A0A1P8Q0N2_9LACO</name>
<dbReference type="NCBIfam" id="TIGR00410">
    <property type="entry name" value="lacE"/>
    <property type="match status" value="1"/>
</dbReference>
<keyword evidence="3 9" id="KW-1003">Cell membrane</keyword>
<feature type="transmembrane region" description="Helical" evidence="10">
    <location>
        <begin position="361"/>
        <end position="381"/>
    </location>
</feature>
<feature type="transmembrane region" description="Helical" evidence="10">
    <location>
        <begin position="237"/>
        <end position="260"/>
    </location>
</feature>
<dbReference type="InterPro" id="IPR051088">
    <property type="entry name" value="PTS_Sugar-EIIC/EIIB"/>
</dbReference>
<evidence type="ECO:0000256" key="2">
    <source>
        <dbReference type="ARBA" id="ARBA00022448"/>
    </source>
</evidence>
<evidence type="ECO:0000256" key="4">
    <source>
        <dbReference type="ARBA" id="ARBA00022597"/>
    </source>
</evidence>
<protein>
    <recommendedName>
        <fullName evidence="9">Permease IIC component</fullName>
    </recommendedName>
</protein>
<feature type="transmembrane region" description="Helical" evidence="10">
    <location>
        <begin position="206"/>
        <end position="231"/>
    </location>
</feature>
<comment type="subcellular location">
    <subcellularLocation>
        <location evidence="1">Cell membrane</location>
        <topology evidence="1">Multi-pass membrane protein</topology>
    </subcellularLocation>
</comment>
<dbReference type="KEGG" id="lalw:BTM29_02175"/>
<feature type="transmembrane region" description="Helical" evidence="10">
    <location>
        <begin position="163"/>
        <end position="185"/>
    </location>
</feature>
<dbReference type="OrthoDB" id="1550290at2"/>
<dbReference type="GO" id="GO:1901264">
    <property type="term" value="P:carbohydrate derivative transport"/>
    <property type="evidence" value="ECO:0007669"/>
    <property type="project" value="TreeGrafter"/>
</dbReference>
<dbReference type="PANTHER" id="PTHR33989">
    <property type="match status" value="1"/>
</dbReference>
<dbReference type="PANTHER" id="PTHR33989:SF8">
    <property type="entry name" value="PERMEASE IIC COMPONENT"/>
    <property type="match status" value="1"/>
</dbReference>
<feature type="transmembrane region" description="Helical" evidence="10">
    <location>
        <begin position="75"/>
        <end position="97"/>
    </location>
</feature>
<evidence type="ECO:0000256" key="9">
    <source>
        <dbReference type="PIRNR" id="PIRNR006351"/>
    </source>
</evidence>
<dbReference type="GO" id="GO:0009401">
    <property type="term" value="P:phosphoenolpyruvate-dependent sugar phosphotransferase system"/>
    <property type="evidence" value="ECO:0007669"/>
    <property type="project" value="UniProtKB-KW"/>
</dbReference>
<evidence type="ECO:0000256" key="5">
    <source>
        <dbReference type="ARBA" id="ARBA00022683"/>
    </source>
</evidence>
<dbReference type="Pfam" id="PF02378">
    <property type="entry name" value="PTS_EIIC"/>
    <property type="match status" value="1"/>
</dbReference>
<dbReference type="AlphaFoldDB" id="A0A1P8Q0N2"/>
<dbReference type="NCBIfam" id="NF007157">
    <property type="entry name" value="PRK09592.1"/>
    <property type="match status" value="1"/>
</dbReference>
<keyword evidence="6 10" id="KW-0812">Transmembrane</keyword>
<evidence type="ECO:0000256" key="6">
    <source>
        <dbReference type="ARBA" id="ARBA00022692"/>
    </source>
</evidence>
<proteinExistence type="predicted"/>
<dbReference type="InterPro" id="IPR004501">
    <property type="entry name" value="PTS_EIIC_3"/>
</dbReference>
<feature type="transmembrane region" description="Helical" evidence="10">
    <location>
        <begin position="267"/>
        <end position="285"/>
    </location>
</feature>
<feature type="transmembrane region" description="Helical" evidence="10">
    <location>
        <begin position="411"/>
        <end position="431"/>
    </location>
</feature>
<dbReference type="PIRSF" id="PIRSF006351">
    <property type="entry name" value="PTS_EIIC-Cellobiose"/>
    <property type="match status" value="1"/>
</dbReference>
<dbReference type="Proteomes" id="UP000187499">
    <property type="component" value="Chromosome"/>
</dbReference>
<evidence type="ECO:0000313" key="12">
    <source>
        <dbReference type="EMBL" id="APX71433.1"/>
    </source>
</evidence>
<keyword evidence="4 9" id="KW-0762">Sugar transport</keyword>
<feature type="domain" description="PTS EIIC type-3" evidence="11">
    <location>
        <begin position="11"/>
        <end position="431"/>
    </location>
</feature>
<evidence type="ECO:0000256" key="8">
    <source>
        <dbReference type="ARBA" id="ARBA00023136"/>
    </source>
</evidence>
<comment type="function">
    <text evidence="9">The phosphoenolpyruvate-dependent sugar phosphotransferase system (PTS), a major carbohydrate active -transport system, catalyzes the phosphorylation of incoming sugar substrates concomitant with their translocation across the cell membrane.</text>
</comment>
<evidence type="ECO:0000256" key="7">
    <source>
        <dbReference type="ARBA" id="ARBA00022989"/>
    </source>
</evidence>
<dbReference type="RefSeq" id="WP_076613937.1">
    <property type="nucleotide sequence ID" value="NZ_CP019323.1"/>
</dbReference>